<dbReference type="EMBL" id="LBMM01004955">
    <property type="protein sequence ID" value="KMQ91962.1"/>
    <property type="molecule type" value="Genomic_DNA"/>
</dbReference>
<sequence>MLTWHETEYFGSEDLKMTDVRLLSFEELERSFINAGCRQPVLKIGGPQNGFAPESLGHLYIDQQTTTHLHQASILAFRDTILLWSVGDCELVFDATLS</sequence>
<proteinExistence type="predicted"/>
<accession>A0A0J7KNR0</accession>
<keyword evidence="2" id="KW-1185">Reference proteome</keyword>
<evidence type="ECO:0000313" key="1">
    <source>
        <dbReference type="EMBL" id="KMQ91962.1"/>
    </source>
</evidence>
<dbReference type="AlphaFoldDB" id="A0A0J7KNR0"/>
<gene>
    <name evidence="1" type="ORF">RF55_8112</name>
</gene>
<organism evidence="1 2">
    <name type="scientific">Lasius niger</name>
    <name type="common">Black garden ant</name>
    <dbReference type="NCBI Taxonomy" id="67767"/>
    <lineage>
        <taxon>Eukaryota</taxon>
        <taxon>Metazoa</taxon>
        <taxon>Ecdysozoa</taxon>
        <taxon>Arthropoda</taxon>
        <taxon>Hexapoda</taxon>
        <taxon>Insecta</taxon>
        <taxon>Pterygota</taxon>
        <taxon>Neoptera</taxon>
        <taxon>Endopterygota</taxon>
        <taxon>Hymenoptera</taxon>
        <taxon>Apocrita</taxon>
        <taxon>Aculeata</taxon>
        <taxon>Formicoidea</taxon>
        <taxon>Formicidae</taxon>
        <taxon>Formicinae</taxon>
        <taxon>Lasius</taxon>
        <taxon>Lasius</taxon>
    </lineage>
</organism>
<reference evidence="1 2" key="1">
    <citation type="submission" date="2015-04" db="EMBL/GenBank/DDBJ databases">
        <title>Lasius niger genome sequencing.</title>
        <authorList>
            <person name="Konorov E.A."/>
            <person name="Nikitin M.A."/>
            <person name="Kirill M.V."/>
            <person name="Chang P."/>
        </authorList>
    </citation>
    <scope>NUCLEOTIDE SEQUENCE [LARGE SCALE GENOMIC DNA]</scope>
    <source>
        <tissue evidence="1">Whole</tissue>
    </source>
</reference>
<dbReference type="Proteomes" id="UP000036403">
    <property type="component" value="Unassembled WGS sequence"/>
</dbReference>
<protein>
    <submittedName>
        <fullName evidence="1">Transposase is4 family protein</fullName>
    </submittedName>
</protein>
<evidence type="ECO:0000313" key="2">
    <source>
        <dbReference type="Proteomes" id="UP000036403"/>
    </source>
</evidence>
<comment type="caution">
    <text evidence="1">The sequence shown here is derived from an EMBL/GenBank/DDBJ whole genome shotgun (WGS) entry which is preliminary data.</text>
</comment>
<dbReference type="PaxDb" id="67767-A0A0J7KNR0"/>
<name>A0A0J7KNR0_LASNI</name>